<keyword evidence="2" id="KW-0349">Heme</keyword>
<dbReference type="SUPFAM" id="SSF48264">
    <property type="entry name" value="Cytochrome P450"/>
    <property type="match status" value="1"/>
</dbReference>
<comment type="caution">
    <text evidence="3">The sequence shown here is derived from an EMBL/GenBank/DDBJ whole genome shotgun (WGS) entry which is preliminary data.</text>
</comment>
<keyword evidence="4" id="KW-1185">Reference proteome</keyword>
<evidence type="ECO:0000256" key="2">
    <source>
        <dbReference type="RuleBase" id="RU000461"/>
    </source>
</evidence>
<organism evidence="3 4">
    <name type="scientific">Streptomyces venetus</name>
    <dbReference type="NCBI Taxonomy" id="1701086"/>
    <lineage>
        <taxon>Bacteria</taxon>
        <taxon>Bacillati</taxon>
        <taxon>Actinomycetota</taxon>
        <taxon>Actinomycetes</taxon>
        <taxon>Kitasatosporales</taxon>
        <taxon>Streptomycetaceae</taxon>
        <taxon>Streptomyces</taxon>
    </lineage>
</organism>
<dbReference type="PANTHER" id="PTHR46696">
    <property type="entry name" value="P450, PUTATIVE (EUROFUNG)-RELATED"/>
    <property type="match status" value="1"/>
</dbReference>
<dbReference type="EMBL" id="BAABET010000001">
    <property type="protein sequence ID" value="GAA4291830.1"/>
    <property type="molecule type" value="Genomic_DNA"/>
</dbReference>
<dbReference type="Gene3D" id="1.10.630.10">
    <property type="entry name" value="Cytochrome P450"/>
    <property type="match status" value="1"/>
</dbReference>
<evidence type="ECO:0000313" key="3">
    <source>
        <dbReference type="EMBL" id="GAA4291830.1"/>
    </source>
</evidence>
<dbReference type="InterPro" id="IPR017972">
    <property type="entry name" value="Cyt_P450_CS"/>
</dbReference>
<keyword evidence="2" id="KW-0560">Oxidoreductase</keyword>
<keyword evidence="2" id="KW-0479">Metal-binding</keyword>
<comment type="similarity">
    <text evidence="1 2">Belongs to the cytochrome P450 family.</text>
</comment>
<dbReference type="PROSITE" id="PS00086">
    <property type="entry name" value="CYTOCHROME_P450"/>
    <property type="match status" value="1"/>
</dbReference>
<dbReference type="InterPro" id="IPR001128">
    <property type="entry name" value="Cyt_P450"/>
</dbReference>
<protein>
    <submittedName>
        <fullName evidence="3">Cytochrome P450</fullName>
    </submittedName>
</protein>
<evidence type="ECO:0000256" key="1">
    <source>
        <dbReference type="ARBA" id="ARBA00010617"/>
    </source>
</evidence>
<dbReference type="PANTHER" id="PTHR46696:SF1">
    <property type="entry name" value="CYTOCHROME P450 YJIB-RELATED"/>
    <property type="match status" value="1"/>
</dbReference>
<dbReference type="InterPro" id="IPR036396">
    <property type="entry name" value="Cyt_P450_sf"/>
</dbReference>
<reference evidence="4" key="1">
    <citation type="journal article" date="2019" name="Int. J. Syst. Evol. Microbiol.">
        <title>The Global Catalogue of Microorganisms (GCM) 10K type strain sequencing project: providing services to taxonomists for standard genome sequencing and annotation.</title>
        <authorList>
            <consortium name="The Broad Institute Genomics Platform"/>
            <consortium name="The Broad Institute Genome Sequencing Center for Infectious Disease"/>
            <person name="Wu L."/>
            <person name="Ma J."/>
        </authorList>
    </citation>
    <scope>NUCLEOTIDE SEQUENCE [LARGE SCALE GENOMIC DNA]</scope>
    <source>
        <strain evidence="4">JCM 31290</strain>
    </source>
</reference>
<dbReference type="RefSeq" id="WP_345659316.1">
    <property type="nucleotide sequence ID" value="NZ_BAABET010000001.1"/>
</dbReference>
<keyword evidence="2" id="KW-0503">Monooxygenase</keyword>
<dbReference type="CDD" id="cd11029">
    <property type="entry name" value="CYP107-like"/>
    <property type="match status" value="1"/>
</dbReference>
<sequence>MFARLRSSAPVTPVITPEGVRAWLVTRYEDVRAALADPRLAKDWVTHMTPEDFDINVDPVQAYLDQHMLNLDPPDHTRLRRLVVKAFTPRRVASLRPRISDVTGELLDTMAAGPAETDLIEAFAFPLSVTVICELMGIPVADRKSFREWSGTLLSSRGTREEARSAAVAMHAYFTHLVAERREAPADDLLSALIAARDSGDSLSENELLSMMFLLLVAGHETMLNLIAGGVLALLTHPAELKRLREDPTLLPSAVEELLRYANPLNHATERFTLEPVTIGGTVIPAKEWVMLATASANRDPSRFRDADRLDVGRDTSGHVGFGHGIHYCLGAPLARLEGEIAFGMLLSRFPELALAVPESSLRWRPSSLVHGLEVLPVRLR</sequence>
<name>A0ABP8F0S3_9ACTN</name>
<dbReference type="Pfam" id="PF00067">
    <property type="entry name" value="p450"/>
    <property type="match status" value="1"/>
</dbReference>
<dbReference type="Proteomes" id="UP001501115">
    <property type="component" value="Unassembled WGS sequence"/>
</dbReference>
<dbReference type="InterPro" id="IPR002397">
    <property type="entry name" value="Cyt_P450_B"/>
</dbReference>
<dbReference type="PRINTS" id="PR00359">
    <property type="entry name" value="BP450"/>
</dbReference>
<accession>A0ABP8F0S3</accession>
<evidence type="ECO:0000313" key="4">
    <source>
        <dbReference type="Proteomes" id="UP001501115"/>
    </source>
</evidence>
<gene>
    <name evidence="3" type="ORF">GCM10023086_01170</name>
</gene>
<proteinExistence type="inferred from homology"/>
<keyword evidence="2" id="KW-0408">Iron</keyword>